<feature type="compositionally biased region" description="Acidic residues" evidence="1">
    <location>
        <begin position="183"/>
        <end position="195"/>
    </location>
</feature>
<evidence type="ECO:0000313" key="2">
    <source>
        <dbReference type="EMBL" id="KAE9961586.1"/>
    </source>
</evidence>
<dbReference type="EMBL" id="WNWQ01001412">
    <property type="protein sequence ID" value="KAE9961586.1"/>
    <property type="molecule type" value="Genomic_DNA"/>
</dbReference>
<accession>A0A8H3YL20</accession>
<reference evidence="2 3" key="1">
    <citation type="submission" date="2019-11" db="EMBL/GenBank/DDBJ databases">
        <title>Venturia inaequalis Genome Resource.</title>
        <authorList>
            <person name="Lichtner F.J."/>
        </authorList>
    </citation>
    <scope>NUCLEOTIDE SEQUENCE [LARGE SCALE GENOMIC DNA]</scope>
    <source>
        <strain evidence="2">Bline_iso_100314</strain>
    </source>
</reference>
<name>A0A8H3YL20_VENIN</name>
<comment type="caution">
    <text evidence="2">The sequence shown here is derived from an EMBL/GenBank/DDBJ whole genome shotgun (WGS) entry which is preliminary data.</text>
</comment>
<feature type="region of interest" description="Disordered" evidence="1">
    <location>
        <begin position="131"/>
        <end position="230"/>
    </location>
</feature>
<evidence type="ECO:0000256" key="1">
    <source>
        <dbReference type="SAM" id="MobiDB-lite"/>
    </source>
</evidence>
<feature type="region of interest" description="Disordered" evidence="1">
    <location>
        <begin position="289"/>
        <end position="315"/>
    </location>
</feature>
<proteinExistence type="predicted"/>
<gene>
    <name evidence="2" type="ORF">BLS_001730</name>
</gene>
<organism evidence="2 3">
    <name type="scientific">Venturia inaequalis</name>
    <name type="common">Apple scab fungus</name>
    <dbReference type="NCBI Taxonomy" id="5025"/>
    <lineage>
        <taxon>Eukaryota</taxon>
        <taxon>Fungi</taxon>
        <taxon>Dikarya</taxon>
        <taxon>Ascomycota</taxon>
        <taxon>Pezizomycotina</taxon>
        <taxon>Dothideomycetes</taxon>
        <taxon>Pleosporomycetidae</taxon>
        <taxon>Venturiales</taxon>
        <taxon>Venturiaceae</taxon>
        <taxon>Venturia</taxon>
    </lineage>
</organism>
<evidence type="ECO:0000313" key="3">
    <source>
        <dbReference type="Proteomes" id="UP000433883"/>
    </source>
</evidence>
<sequence length="351" mass="39552">MVYYFFRSSLFKLTPFSPSIGKVEVIKSPRAKYVFIPKDVNDPGHVYLFHYRSKATLDQLLTKTGSTNHALTETAQTSILPTDEPLAVDVATVGTSIANVPPGTPASGLEYILQNPGKTIGNHNLRSHARRVGLGSNVDDTLKTHQSKPKRKGYSTLSDTIISQRSSHSRATKRARIDYASPETDEDEIEEEEDEKKEKEGDKLYTPNRSRIRRQQPRKQKVICDDTDDDEDSNIEAIARMRRQMEAEAAQHHDEAGPLEQATNVPANSRRRLRVPAVKIEAVDLTGVESTGPVNTEPRIARRAQATAPTMTSSDLEKQLHLLELKTREAKFERQRFELKLQLEKAEREDN</sequence>
<dbReference type="Proteomes" id="UP000433883">
    <property type="component" value="Unassembled WGS sequence"/>
</dbReference>
<protein>
    <submittedName>
        <fullName evidence="2">Uncharacterized protein</fullName>
    </submittedName>
</protein>
<feature type="compositionally biased region" description="Polar residues" evidence="1">
    <location>
        <begin position="155"/>
        <end position="166"/>
    </location>
</feature>
<feature type="compositionally biased region" description="Basic residues" evidence="1">
    <location>
        <begin position="210"/>
        <end position="221"/>
    </location>
</feature>
<dbReference type="AlphaFoldDB" id="A0A8H3YL20"/>